<keyword evidence="2" id="KW-1185">Reference proteome</keyword>
<organism evidence="1 2">
    <name type="scientific">Tribonema minus</name>
    <dbReference type="NCBI Taxonomy" id="303371"/>
    <lineage>
        <taxon>Eukaryota</taxon>
        <taxon>Sar</taxon>
        <taxon>Stramenopiles</taxon>
        <taxon>Ochrophyta</taxon>
        <taxon>PX clade</taxon>
        <taxon>Xanthophyceae</taxon>
        <taxon>Tribonematales</taxon>
        <taxon>Tribonemataceae</taxon>
        <taxon>Tribonema</taxon>
    </lineage>
</organism>
<dbReference type="AlphaFoldDB" id="A0A836CJW1"/>
<proteinExistence type="predicted"/>
<evidence type="ECO:0000313" key="2">
    <source>
        <dbReference type="Proteomes" id="UP000664859"/>
    </source>
</evidence>
<reference evidence="1" key="1">
    <citation type="submission" date="2021-02" db="EMBL/GenBank/DDBJ databases">
        <title>First Annotated Genome of the Yellow-green Alga Tribonema minus.</title>
        <authorList>
            <person name="Mahan K.M."/>
        </authorList>
    </citation>
    <scope>NUCLEOTIDE SEQUENCE</scope>
    <source>
        <strain evidence="1">UTEX B ZZ1240</strain>
    </source>
</reference>
<dbReference type="OrthoDB" id="69177at2759"/>
<name>A0A836CJW1_9STRA</name>
<evidence type="ECO:0008006" key="3">
    <source>
        <dbReference type="Google" id="ProtNLM"/>
    </source>
</evidence>
<dbReference type="InterPro" id="IPR029063">
    <property type="entry name" value="SAM-dependent_MTases_sf"/>
</dbReference>
<gene>
    <name evidence="1" type="ORF">JKP88DRAFT_271630</name>
</gene>
<dbReference type="Gene3D" id="3.40.50.150">
    <property type="entry name" value="Vaccinia Virus protein VP39"/>
    <property type="match status" value="1"/>
</dbReference>
<dbReference type="Proteomes" id="UP000664859">
    <property type="component" value="Unassembled WGS sequence"/>
</dbReference>
<comment type="caution">
    <text evidence="1">The sequence shown here is derived from an EMBL/GenBank/DDBJ whole genome shotgun (WGS) entry which is preliminary data.</text>
</comment>
<dbReference type="EMBL" id="JAFCMP010000053">
    <property type="protein sequence ID" value="KAG5189310.1"/>
    <property type="molecule type" value="Genomic_DNA"/>
</dbReference>
<sequence>MGPMLYTLCRFVKPRAALEVGAGYTTVYLLAALRDNAQELADCAALRAAGAARVPTEGADGSTISVPWLVDAYMDSIASPAASATGAAAAAAAGSGAEIGGAAAAAAPVLHCVDNMAHRHTTAHLVLEAAEALGLERHLKLHVADAWKLEPDGVHGISAPLDLLWIDFGAGARLDEFLLRWWPRVNPRGGYVCVHSTLTNAFTRAWLERVRAGAGRSGGDGSSNGGGGCGGGGGSGGGGGEDGSGGGCGALGLYECMSFLEPHKMFQNSFTVLQRREEGWSEPVLTRYP</sequence>
<accession>A0A836CJW1</accession>
<evidence type="ECO:0000313" key="1">
    <source>
        <dbReference type="EMBL" id="KAG5189310.1"/>
    </source>
</evidence>
<dbReference type="SUPFAM" id="SSF53335">
    <property type="entry name" value="S-adenosyl-L-methionine-dependent methyltransferases"/>
    <property type="match status" value="1"/>
</dbReference>
<protein>
    <recommendedName>
        <fullName evidence="3">Catechol O-methyltransferase</fullName>
    </recommendedName>
</protein>